<dbReference type="PROSITE" id="PS00086">
    <property type="entry name" value="CYTOCHROME_P450"/>
    <property type="match status" value="1"/>
</dbReference>
<evidence type="ECO:0000313" key="10">
    <source>
        <dbReference type="EMBL" id="KAF2158400.1"/>
    </source>
</evidence>
<evidence type="ECO:0000313" key="11">
    <source>
        <dbReference type="Proteomes" id="UP000799537"/>
    </source>
</evidence>
<evidence type="ECO:0000256" key="1">
    <source>
        <dbReference type="ARBA" id="ARBA00001971"/>
    </source>
</evidence>
<keyword evidence="7 9" id="KW-0503">Monooxygenase</keyword>
<dbReference type="Gene3D" id="1.10.630.10">
    <property type="entry name" value="Cytochrome P450"/>
    <property type="match status" value="1"/>
</dbReference>
<comment type="cofactor">
    <cofactor evidence="1 8">
        <name>heme</name>
        <dbReference type="ChEBI" id="CHEBI:30413"/>
    </cofactor>
</comment>
<dbReference type="GO" id="GO:0016712">
    <property type="term" value="F:oxidoreductase activity, acting on paired donors, with incorporation or reduction of molecular oxygen, reduced flavin or flavoprotein as one donor, and incorporation of one atom of oxygen"/>
    <property type="evidence" value="ECO:0007669"/>
    <property type="project" value="InterPro"/>
</dbReference>
<evidence type="ECO:0000256" key="8">
    <source>
        <dbReference type="PIRSR" id="PIRSR602402-1"/>
    </source>
</evidence>
<dbReference type="InterPro" id="IPR002402">
    <property type="entry name" value="Cyt_P450_E_grp-II"/>
</dbReference>
<dbReference type="Proteomes" id="UP000799537">
    <property type="component" value="Unassembled WGS sequence"/>
</dbReference>
<evidence type="ECO:0000256" key="2">
    <source>
        <dbReference type="ARBA" id="ARBA00010617"/>
    </source>
</evidence>
<keyword evidence="6 8" id="KW-0408">Iron</keyword>
<comment type="similarity">
    <text evidence="2 9">Belongs to the cytochrome P450 family.</text>
</comment>
<accession>A0A6A6BWR2</accession>
<dbReference type="InterPro" id="IPR002974">
    <property type="entry name" value="Cyt_P450_E_CYP52_ascomycetes"/>
</dbReference>
<keyword evidence="5 9" id="KW-0560">Oxidoreductase</keyword>
<dbReference type="PRINTS" id="PR00385">
    <property type="entry name" value="P450"/>
</dbReference>
<keyword evidence="11" id="KW-1185">Reference proteome</keyword>
<dbReference type="InterPro" id="IPR017972">
    <property type="entry name" value="Cyt_P450_CS"/>
</dbReference>
<dbReference type="PANTHER" id="PTHR24287:SF1">
    <property type="entry name" value="P450, PUTATIVE (EUROFUNG)-RELATED"/>
    <property type="match status" value="1"/>
</dbReference>
<name>A0A6A6BWR2_ZASCE</name>
<evidence type="ECO:0000256" key="3">
    <source>
        <dbReference type="ARBA" id="ARBA00022617"/>
    </source>
</evidence>
<dbReference type="PRINTS" id="PR01239">
    <property type="entry name" value="EP450IICYP52"/>
</dbReference>
<dbReference type="PANTHER" id="PTHR24287">
    <property type="entry name" value="P450, PUTATIVE (EUROFUNG)-RELATED"/>
    <property type="match status" value="1"/>
</dbReference>
<dbReference type="Pfam" id="PF00067">
    <property type="entry name" value="p450"/>
    <property type="match status" value="1"/>
</dbReference>
<reference evidence="10" key="1">
    <citation type="journal article" date="2020" name="Stud. Mycol.">
        <title>101 Dothideomycetes genomes: a test case for predicting lifestyles and emergence of pathogens.</title>
        <authorList>
            <person name="Haridas S."/>
            <person name="Albert R."/>
            <person name="Binder M."/>
            <person name="Bloem J."/>
            <person name="Labutti K."/>
            <person name="Salamov A."/>
            <person name="Andreopoulos B."/>
            <person name="Baker S."/>
            <person name="Barry K."/>
            <person name="Bills G."/>
            <person name="Bluhm B."/>
            <person name="Cannon C."/>
            <person name="Castanera R."/>
            <person name="Culley D."/>
            <person name="Daum C."/>
            <person name="Ezra D."/>
            <person name="Gonzalez J."/>
            <person name="Henrissat B."/>
            <person name="Kuo A."/>
            <person name="Liang C."/>
            <person name="Lipzen A."/>
            <person name="Lutzoni F."/>
            <person name="Magnuson J."/>
            <person name="Mondo S."/>
            <person name="Nolan M."/>
            <person name="Ohm R."/>
            <person name="Pangilinan J."/>
            <person name="Park H.-J."/>
            <person name="Ramirez L."/>
            <person name="Alfaro M."/>
            <person name="Sun H."/>
            <person name="Tritt A."/>
            <person name="Yoshinaga Y."/>
            <person name="Zwiers L.-H."/>
            <person name="Turgeon B."/>
            <person name="Goodwin S."/>
            <person name="Spatafora J."/>
            <person name="Crous P."/>
            <person name="Grigoriev I."/>
        </authorList>
    </citation>
    <scope>NUCLEOTIDE SEQUENCE</scope>
    <source>
        <strain evidence="10">ATCC 36951</strain>
    </source>
</reference>
<dbReference type="InterPro" id="IPR036396">
    <property type="entry name" value="Cyt_P450_sf"/>
</dbReference>
<keyword evidence="4 8" id="KW-0479">Metal-binding</keyword>
<dbReference type="AlphaFoldDB" id="A0A6A6BWR2"/>
<dbReference type="InterPro" id="IPR047146">
    <property type="entry name" value="Cyt_P450_E_CYP52_fungi"/>
</dbReference>
<evidence type="ECO:0000256" key="6">
    <source>
        <dbReference type="ARBA" id="ARBA00023004"/>
    </source>
</evidence>
<dbReference type="GO" id="GO:0005506">
    <property type="term" value="F:iron ion binding"/>
    <property type="evidence" value="ECO:0007669"/>
    <property type="project" value="InterPro"/>
</dbReference>
<dbReference type="InterPro" id="IPR001128">
    <property type="entry name" value="Cyt_P450"/>
</dbReference>
<dbReference type="CDD" id="cd11063">
    <property type="entry name" value="CYP52"/>
    <property type="match status" value="1"/>
</dbReference>
<dbReference type="PRINTS" id="PR00464">
    <property type="entry name" value="EP450II"/>
</dbReference>
<dbReference type="GeneID" id="54572546"/>
<protein>
    <recommendedName>
        <fullName evidence="12">Cytochrome P450</fullName>
    </recommendedName>
</protein>
<evidence type="ECO:0000256" key="4">
    <source>
        <dbReference type="ARBA" id="ARBA00022723"/>
    </source>
</evidence>
<dbReference type="SUPFAM" id="SSF48264">
    <property type="entry name" value="Cytochrome P450"/>
    <property type="match status" value="1"/>
</dbReference>
<proteinExistence type="inferred from homology"/>
<evidence type="ECO:0008006" key="12">
    <source>
        <dbReference type="Google" id="ProtNLM"/>
    </source>
</evidence>
<dbReference type="EMBL" id="ML993673">
    <property type="protein sequence ID" value="KAF2158400.1"/>
    <property type="molecule type" value="Genomic_DNA"/>
</dbReference>
<dbReference type="GO" id="GO:0020037">
    <property type="term" value="F:heme binding"/>
    <property type="evidence" value="ECO:0007669"/>
    <property type="project" value="InterPro"/>
</dbReference>
<gene>
    <name evidence="10" type="ORF">M409DRAFT_71664</name>
</gene>
<keyword evidence="3 8" id="KW-0349">Heme</keyword>
<feature type="binding site" description="axial binding residue" evidence="8">
    <location>
        <position position="451"/>
    </location>
    <ligand>
        <name>heme</name>
        <dbReference type="ChEBI" id="CHEBI:30413"/>
    </ligand>
    <ligandPart>
        <name>Fe</name>
        <dbReference type="ChEBI" id="CHEBI:18248"/>
    </ligandPart>
</feature>
<evidence type="ECO:0000256" key="9">
    <source>
        <dbReference type="RuleBase" id="RU000461"/>
    </source>
</evidence>
<organism evidence="10 11">
    <name type="scientific">Zasmidium cellare ATCC 36951</name>
    <dbReference type="NCBI Taxonomy" id="1080233"/>
    <lineage>
        <taxon>Eukaryota</taxon>
        <taxon>Fungi</taxon>
        <taxon>Dikarya</taxon>
        <taxon>Ascomycota</taxon>
        <taxon>Pezizomycotina</taxon>
        <taxon>Dothideomycetes</taxon>
        <taxon>Dothideomycetidae</taxon>
        <taxon>Mycosphaerellales</taxon>
        <taxon>Mycosphaerellaceae</taxon>
        <taxon>Zasmidium</taxon>
    </lineage>
</organism>
<dbReference type="OrthoDB" id="1470350at2759"/>
<evidence type="ECO:0000256" key="7">
    <source>
        <dbReference type="ARBA" id="ARBA00023033"/>
    </source>
</evidence>
<sequence length="511" mass="57881">MIFQACLTCSITLCAGHPKDISGNFPFSIIRAWIKLGRLIKAQVCDQDILDGFFASCFGGAHTIRELSFDGSTVVSTTEPLNMQAILDSQFNDFGIGQQRIDQFHPLLGDSIFSSDGNKWKRARRMFRPQFSRHNINNLESTERASRALINTIDGDESTAWTSDVELLSLFNKFTLDTATEFLFGESLDSLSLTPDGKTGCATSNEQASRQAQSRQFQDDFELVSLKLVSRIRYQSLYWLVDGFKFRMAIARIRKFTGHFIQKAIHLRTTGKANRGYNLLEALVNDTRTAENKNHVELGDQMLAILAAARDTTAGFLAWCLVRLALHPDIFQELRSAILKDFQASVPLTFDTLRSCRTLQFFLNEVLRLHPPVPVNNRRARVDTTLPVGGGPDQTSPIVIAKGQVVIYSVYLMHRRRDIWGEDAAEFKPARWQKEAPPWHFLTFSGGPRTCLGQQFAMTEAAYVLVRLLQRFDSIEPVNRPEMSAMKKELGLTMWPKDRVRVRFHRAMGMT</sequence>
<dbReference type="RefSeq" id="XP_033659289.1">
    <property type="nucleotide sequence ID" value="XM_033819274.1"/>
</dbReference>
<evidence type="ECO:0000256" key="5">
    <source>
        <dbReference type="ARBA" id="ARBA00023002"/>
    </source>
</evidence>